<reference evidence="1 2" key="1">
    <citation type="submission" date="2019-07" db="EMBL/GenBank/DDBJ databases">
        <title>Whole genome shotgun sequence of Clostridium butyricum NBRC 3858.</title>
        <authorList>
            <person name="Hosoyama A."/>
            <person name="Uohara A."/>
            <person name="Ohji S."/>
            <person name="Ichikawa N."/>
        </authorList>
    </citation>
    <scope>NUCLEOTIDE SEQUENCE [LARGE SCALE GENOMIC DNA]</scope>
    <source>
        <strain evidence="1 2">NBRC 3858</strain>
    </source>
</reference>
<dbReference type="EMBL" id="BKBC01000111">
    <property type="protein sequence ID" value="GEQ23404.1"/>
    <property type="molecule type" value="Genomic_DNA"/>
</dbReference>
<name>A0A512TSZ1_CLOBU</name>
<dbReference type="AlphaFoldDB" id="A0A512TSZ1"/>
<sequence length="234" mass="27540">MPIIPNNNPFSLFFNCKNTYAVFLKLEQDINNNIPVPFYFKPRERHKLSSFSSVSNEEYMAYVNTTLKASIIEMLHNYGDNYKVIEKFQMPSTYTFGVEFKGNFIELVEISYNSFKTLFLVSDSNKEAILLNYFKYDEKYDLNESCCIPQLDVNIITPSQYIHTINGIHYINTYQPYLAFNKKVKKESTFWTSVENYMNGISSDESYSFYQFYNLVVIYDFHLDSDTAVFNQGF</sequence>
<comment type="caution">
    <text evidence="1">The sequence shown here is derived from an EMBL/GenBank/DDBJ whole genome shotgun (WGS) entry which is preliminary data.</text>
</comment>
<evidence type="ECO:0000313" key="1">
    <source>
        <dbReference type="EMBL" id="GEQ23404.1"/>
    </source>
</evidence>
<gene>
    <name evidence="1" type="ORF">CBU02nite_39100</name>
</gene>
<accession>A0A512TSZ1</accession>
<dbReference type="Proteomes" id="UP000321089">
    <property type="component" value="Unassembled WGS sequence"/>
</dbReference>
<proteinExistence type="predicted"/>
<evidence type="ECO:0000313" key="2">
    <source>
        <dbReference type="Proteomes" id="UP000321089"/>
    </source>
</evidence>
<dbReference type="RefSeq" id="WP_146869369.1">
    <property type="nucleotide sequence ID" value="NZ_BKBC01000111.1"/>
</dbReference>
<protein>
    <submittedName>
        <fullName evidence="1">Uncharacterized protein</fullName>
    </submittedName>
</protein>
<organism evidence="1 2">
    <name type="scientific">Clostridium butyricum</name>
    <dbReference type="NCBI Taxonomy" id="1492"/>
    <lineage>
        <taxon>Bacteria</taxon>
        <taxon>Bacillati</taxon>
        <taxon>Bacillota</taxon>
        <taxon>Clostridia</taxon>
        <taxon>Eubacteriales</taxon>
        <taxon>Clostridiaceae</taxon>
        <taxon>Clostridium</taxon>
    </lineage>
</organism>